<reference evidence="2" key="1">
    <citation type="submission" date="2016-11" db="EMBL/GenBank/DDBJ databases">
        <authorList>
            <person name="Varghese N."/>
            <person name="Submissions S."/>
        </authorList>
    </citation>
    <scope>NUCLEOTIDE SEQUENCE [LARGE SCALE GENOMIC DNA]</scope>
    <source>
        <strain evidence="2">CGMCC 1.7063</strain>
    </source>
</reference>
<dbReference type="InterPro" id="IPR036737">
    <property type="entry name" value="OmpA-like_sf"/>
</dbReference>
<evidence type="ECO:0000313" key="2">
    <source>
        <dbReference type="Proteomes" id="UP000184170"/>
    </source>
</evidence>
<dbReference type="STRING" id="494016.SAMN04487965_1604"/>
<dbReference type="InterPro" id="IPR008023">
    <property type="entry name" value="DUF748"/>
</dbReference>
<dbReference type="Gene3D" id="3.30.1330.60">
    <property type="entry name" value="OmpA-like domain"/>
    <property type="match status" value="1"/>
</dbReference>
<keyword evidence="2" id="KW-1185">Reference proteome</keyword>
<accession>A0A1M4ZNU8</accession>
<organism evidence="1 2">
    <name type="scientific">Microbulbifer donghaiensis</name>
    <dbReference type="NCBI Taxonomy" id="494016"/>
    <lineage>
        <taxon>Bacteria</taxon>
        <taxon>Pseudomonadati</taxon>
        <taxon>Pseudomonadota</taxon>
        <taxon>Gammaproteobacteria</taxon>
        <taxon>Cellvibrionales</taxon>
        <taxon>Microbulbiferaceae</taxon>
        <taxon>Microbulbifer</taxon>
    </lineage>
</organism>
<evidence type="ECO:0000313" key="1">
    <source>
        <dbReference type="EMBL" id="SHF19713.1"/>
    </source>
</evidence>
<dbReference type="Proteomes" id="UP000184170">
    <property type="component" value="Unassembled WGS sequence"/>
</dbReference>
<dbReference type="OrthoDB" id="9757969at2"/>
<dbReference type="EMBL" id="FQVA01000001">
    <property type="protein sequence ID" value="SHF19713.1"/>
    <property type="molecule type" value="Genomic_DNA"/>
</dbReference>
<sequence length="1744" mass="193766">MPPKPSTPTDALRRLLWWLLLGMLLLGAGSAAISALVATRVELWLERRGVETEIDYLQVSVPRLRMVVRGFRGQNSEGRGFYARELMLDYSWWQLIRGRFQLQRAYLEGAYMDLESIDSQEGRLWEVFGWDLTKGKRKDRDFQLIFDWARIHDSQLCYRHGPAWPTPSCLRFDDLQAQDFLLTLQRSGDEPLQLNIAAEDINLRDLLVGEKNAPAYNSALVELELSAARFVHPAASITAERVAVKQFGSCPPRRWAEALRPLRHLVGHCGTARRLQLEGDLQFVFGSDAEVHWRRGTGQGVKLRHRDRRWQNWRAETIALNDFAYVDKQDQLSWTSGGASAFDWCPGGLRNDEHHYCVRAGTLQLPQPVTFDWTGKLSVSAGPSRLQQTQLLDLDGANRNPLTAHLALLGPLKYAGESRTLAVDGVELESATGCTPGQLWQQPEYCVQLAGLHSSDPFQLRFPSREQKQPWGFASGPLKLGQLRLRREDQPQLQLQKLHWQRINLMGGAGSSDAPLVVQDFGLQALSGCLPDSMLPREWQSLCAELNTLVGSGNFAWRGGADGYAILGELRLERLLLADRLDSDKGLLLQQLHTGEGYMRRDADGENPWIDTASVASTAPPLVASPAPPQEVVDEKGLLPAERRRQQEPGSAANTEEAPIANIASPNLNLHSASLSRLQGCLPAPWARLFYDQPQQMPGCFDMRNLRQHSPLVIAWQGGLDMAVGELTLDRALARTPPGQTLLDLSALRLPSGRIRYLPQHGVFLSLPHLSLQSLYGCLPGGVSPQSDTRCADLDDLRLGRKFQLNFDSRQLAADLGGTLADRIRLQEEEGQLVADVHELLAPQLEILWSRRESKPSRIKVENLSVASVQACLPKGAELRAGLPRCVFSKELRTVGENGLRLGETIFKASPAAPSLWSIESVQIDSFFLSPSTLDLHGLDIQQVLFCGLHDLLPASARDIGFADCITARQLDFVGVSRIGLTPSVPMVELGALEARPVATWQEAGEYVQAGFRHLSWKKLIWDGDPVLWVTDLSMSELRGCAPGAAPRVTVELLEDISDREVGSCYGVREVRLSGTQKIALTSPFSSNGSIELVDLSVGRGADKPLVFERIQLDQFAYGGVPIGRLSGASGCLAAGMLGDSRLAPCYRLGRVEVQSVDRIDTPVGRATLLHGLQIAGVEFSQHDYPGTLPAQLLQMEAIAARHLRIGGGEIEAQQLELQGVSSCIPRGYIDGINHCISTGRLLTSGQYITGEKNLALTQLQLQDIQLLSGDGKQLVRGESVAIAALLSDLSYLRFDWLEAAGFEFFGRREGAPEYHRHSVIGRLAGLRVEQLGYDKVGRRLEIANVDALRPRLILMRNRAGEYPVLEEIAALTGAPPGRVEPVAERAIAAERQFHYHVHDLNVRHGTFTWVDRQGQYRANLPIRAIYLTAHNISNEPDVPPMVVLLNGRPGGFGEIQLAGTIDYLDTRKWNADLTGYINNANLIPATPYMAELLGYKILQGQLDAIFDIRVRENKVDAIAEMKLEKIRVRRVREEDQLPVKSTLIPLNIALLLMEDGNSNVRFSMPIAGDLYDPEFSFSFIFSDLLQSAIMEALFSYFTPLGFYTLAKFAWRRFRAIDFDSIIFQPGSAELSTVAHQQLQEMLQVLREHPEARPGVCGIANPRDWHALHPNSTPDLRGSNAALEQFYRHPPIELLEELEHLALERSRQIERFLIDAGITAAELIPCAPDYNGRDFDEPRVEFSN</sequence>
<name>A0A1M4ZNU8_9GAMM</name>
<proteinExistence type="predicted"/>
<dbReference type="RefSeq" id="WP_084535711.1">
    <property type="nucleotide sequence ID" value="NZ_FQVA01000001.1"/>
</dbReference>
<gene>
    <name evidence="1" type="ORF">SAMN04487965_1604</name>
</gene>
<protein>
    <submittedName>
        <fullName evidence="1">Uncharacterized protein</fullName>
    </submittedName>
</protein>
<dbReference type="Pfam" id="PF05359">
    <property type="entry name" value="DUF748"/>
    <property type="match status" value="1"/>
</dbReference>